<keyword evidence="9" id="KW-1185">Reference proteome</keyword>
<evidence type="ECO:0000259" key="7">
    <source>
        <dbReference type="PROSITE" id="PS50002"/>
    </source>
</evidence>
<dbReference type="PANTHER" id="PTHR19969">
    <property type="entry name" value="SH2-SH3 ADAPTOR PROTEIN-RELATED"/>
    <property type="match status" value="1"/>
</dbReference>
<dbReference type="Pfam" id="PF00017">
    <property type="entry name" value="SH2"/>
    <property type="match status" value="1"/>
</dbReference>
<dbReference type="InterPro" id="IPR001452">
    <property type="entry name" value="SH3_domain"/>
</dbReference>
<dbReference type="GO" id="GO:0007167">
    <property type="term" value="P:enzyme-linked receptor protein signaling pathway"/>
    <property type="evidence" value="ECO:0007669"/>
    <property type="project" value="TreeGrafter"/>
</dbReference>
<dbReference type="PROSITE" id="PS50001">
    <property type="entry name" value="SH2"/>
    <property type="match status" value="1"/>
</dbReference>
<dbReference type="GO" id="GO:0035591">
    <property type="term" value="F:signaling adaptor activity"/>
    <property type="evidence" value="ECO:0007669"/>
    <property type="project" value="TreeGrafter"/>
</dbReference>
<feature type="domain" description="SH2" evidence="6">
    <location>
        <begin position="18"/>
        <end position="111"/>
    </location>
</feature>
<accession>A0A8S3XMX8</accession>
<reference evidence="8" key="1">
    <citation type="submission" date="2021-04" db="EMBL/GenBank/DDBJ databases">
        <authorList>
            <person name="Tunstrom K."/>
        </authorList>
    </citation>
    <scope>NUCLEOTIDE SEQUENCE</scope>
</reference>
<dbReference type="GO" id="GO:0009653">
    <property type="term" value="P:anatomical structure morphogenesis"/>
    <property type="evidence" value="ECO:0007669"/>
    <property type="project" value="UniProtKB-ARBA"/>
</dbReference>
<dbReference type="GO" id="GO:0005737">
    <property type="term" value="C:cytoplasm"/>
    <property type="evidence" value="ECO:0007669"/>
    <property type="project" value="TreeGrafter"/>
</dbReference>
<evidence type="ECO:0000256" key="3">
    <source>
        <dbReference type="PROSITE-ProRule" id="PRU00191"/>
    </source>
</evidence>
<protein>
    <submittedName>
        <fullName evidence="8">(apollo) hypothetical protein</fullName>
    </submittedName>
</protein>
<dbReference type="Pfam" id="PF00018">
    <property type="entry name" value="SH3_1"/>
    <property type="match status" value="1"/>
</dbReference>
<keyword evidence="2 3" id="KW-0727">SH2 domain</keyword>
<dbReference type="CDD" id="cd11758">
    <property type="entry name" value="SH3_CRK_N"/>
    <property type="match status" value="1"/>
</dbReference>
<gene>
    <name evidence="8" type="ORF">PAPOLLO_LOCUS17879</name>
</gene>
<sequence>MANPGIGVSFDPNDMSSWYFGGLSRAEATKLLLNETESGVFLVRDSKTIHGDYVLCVREDDRVSHYIINHVVSADGTTRFRIGDQLFADMPALLSFYRLHYLDTTPLVRPLPQARARAAAPPPPQPHQVLELVIAKFDFVGSDADDLPFRRGERLMVINRDEEQWWTARNSQGRTGSIPVPYVQRILDPSGVPYPPTEALNQLGDPPSPPGNRHPQQRTNMQGYHSFAMVEEEEFQNILKTILPTYTLPSRETISSSLIPKLYQKTRDKALLQLQTEADAICLTTDGCTSISNTSFVALIAHYID</sequence>
<dbReference type="InterPro" id="IPR000980">
    <property type="entry name" value="SH2"/>
</dbReference>
<dbReference type="PROSITE" id="PS50002">
    <property type="entry name" value="SH3"/>
    <property type="match status" value="1"/>
</dbReference>
<dbReference type="AlphaFoldDB" id="A0A8S3XMX8"/>
<organism evidence="8 9">
    <name type="scientific">Parnassius apollo</name>
    <name type="common">Apollo butterfly</name>
    <name type="synonym">Papilio apollo</name>
    <dbReference type="NCBI Taxonomy" id="110799"/>
    <lineage>
        <taxon>Eukaryota</taxon>
        <taxon>Metazoa</taxon>
        <taxon>Ecdysozoa</taxon>
        <taxon>Arthropoda</taxon>
        <taxon>Hexapoda</taxon>
        <taxon>Insecta</taxon>
        <taxon>Pterygota</taxon>
        <taxon>Neoptera</taxon>
        <taxon>Endopterygota</taxon>
        <taxon>Lepidoptera</taxon>
        <taxon>Glossata</taxon>
        <taxon>Ditrysia</taxon>
        <taxon>Papilionoidea</taxon>
        <taxon>Papilionidae</taxon>
        <taxon>Parnassiinae</taxon>
        <taxon>Parnassini</taxon>
        <taxon>Parnassius</taxon>
        <taxon>Parnassius</taxon>
    </lineage>
</organism>
<dbReference type="GO" id="GO:0016477">
    <property type="term" value="P:cell migration"/>
    <property type="evidence" value="ECO:0007669"/>
    <property type="project" value="TreeGrafter"/>
</dbReference>
<feature type="domain" description="SH3" evidence="7">
    <location>
        <begin position="128"/>
        <end position="188"/>
    </location>
</feature>
<dbReference type="EMBL" id="CAJQZP010001151">
    <property type="protein sequence ID" value="CAG5023165.1"/>
    <property type="molecule type" value="Genomic_DNA"/>
</dbReference>
<feature type="region of interest" description="Disordered" evidence="5">
    <location>
        <begin position="191"/>
        <end position="219"/>
    </location>
</feature>
<evidence type="ECO:0000256" key="4">
    <source>
        <dbReference type="PROSITE-ProRule" id="PRU00192"/>
    </source>
</evidence>
<evidence type="ECO:0000259" key="6">
    <source>
        <dbReference type="PROSITE" id="PS50001"/>
    </source>
</evidence>
<dbReference type="GO" id="GO:0030971">
    <property type="term" value="F:receptor tyrosine kinase binding"/>
    <property type="evidence" value="ECO:0007669"/>
    <property type="project" value="TreeGrafter"/>
</dbReference>
<name>A0A8S3XMX8_PARAO</name>
<dbReference type="Proteomes" id="UP000691718">
    <property type="component" value="Unassembled WGS sequence"/>
</dbReference>
<dbReference type="InterPro" id="IPR051184">
    <property type="entry name" value="Tyrosine-phos_adapter"/>
</dbReference>
<evidence type="ECO:0000313" key="9">
    <source>
        <dbReference type="Proteomes" id="UP000691718"/>
    </source>
</evidence>
<proteinExistence type="predicted"/>
<keyword evidence="1 4" id="KW-0728">SH3 domain</keyword>
<dbReference type="CDD" id="cd09926">
    <property type="entry name" value="SH2_CRK_like"/>
    <property type="match status" value="1"/>
</dbReference>
<dbReference type="InterPro" id="IPR035457">
    <property type="entry name" value="CRK_SH3_N"/>
</dbReference>
<dbReference type="PANTHER" id="PTHR19969:SF5">
    <property type="entry name" value="CRK-LIKE PROTEIN"/>
    <property type="match status" value="1"/>
</dbReference>
<dbReference type="GO" id="GO:0048468">
    <property type="term" value="P:cell development"/>
    <property type="evidence" value="ECO:0007669"/>
    <property type="project" value="UniProtKB-ARBA"/>
</dbReference>
<dbReference type="OrthoDB" id="9204160at2759"/>
<dbReference type="SMART" id="SM00326">
    <property type="entry name" value="SH3"/>
    <property type="match status" value="1"/>
</dbReference>
<dbReference type="SMART" id="SM00252">
    <property type="entry name" value="SH2"/>
    <property type="match status" value="1"/>
</dbReference>
<evidence type="ECO:0000256" key="5">
    <source>
        <dbReference type="SAM" id="MobiDB-lite"/>
    </source>
</evidence>
<dbReference type="GO" id="GO:1902531">
    <property type="term" value="P:regulation of intracellular signal transduction"/>
    <property type="evidence" value="ECO:0007669"/>
    <property type="project" value="UniProtKB-ARBA"/>
</dbReference>
<evidence type="ECO:0000256" key="1">
    <source>
        <dbReference type="ARBA" id="ARBA00022443"/>
    </source>
</evidence>
<evidence type="ECO:0000313" key="8">
    <source>
        <dbReference type="EMBL" id="CAG5023165.1"/>
    </source>
</evidence>
<comment type="caution">
    <text evidence="8">The sequence shown here is derived from an EMBL/GenBank/DDBJ whole genome shotgun (WGS) entry which is preliminary data.</text>
</comment>
<evidence type="ECO:0000256" key="2">
    <source>
        <dbReference type="ARBA" id="ARBA00022999"/>
    </source>
</evidence>